<keyword evidence="1" id="KW-0732">Signal</keyword>
<reference evidence="2" key="1">
    <citation type="journal article" date="2019" name="bioRxiv">
        <title>The Genome of the Zebra Mussel, Dreissena polymorpha: A Resource for Invasive Species Research.</title>
        <authorList>
            <person name="McCartney M.A."/>
            <person name="Auch B."/>
            <person name="Kono T."/>
            <person name="Mallez S."/>
            <person name="Zhang Y."/>
            <person name="Obille A."/>
            <person name="Becker A."/>
            <person name="Abrahante J.E."/>
            <person name="Garbe J."/>
            <person name="Badalamenti J.P."/>
            <person name="Herman A."/>
            <person name="Mangelson H."/>
            <person name="Liachko I."/>
            <person name="Sullivan S."/>
            <person name="Sone E.D."/>
            <person name="Koren S."/>
            <person name="Silverstein K.A.T."/>
            <person name="Beckman K.B."/>
            <person name="Gohl D.M."/>
        </authorList>
    </citation>
    <scope>NUCLEOTIDE SEQUENCE</scope>
    <source>
        <strain evidence="2">Duluth1</strain>
        <tissue evidence="2">Whole animal</tissue>
    </source>
</reference>
<feature type="signal peptide" evidence="1">
    <location>
        <begin position="1"/>
        <end position="19"/>
    </location>
</feature>
<evidence type="ECO:0000313" key="2">
    <source>
        <dbReference type="EMBL" id="KAH3713710.1"/>
    </source>
</evidence>
<keyword evidence="3" id="KW-1185">Reference proteome</keyword>
<protein>
    <submittedName>
        <fullName evidence="2">Uncharacterized protein</fullName>
    </submittedName>
</protein>
<comment type="caution">
    <text evidence="2">The sequence shown here is derived from an EMBL/GenBank/DDBJ whole genome shotgun (WGS) entry which is preliminary data.</text>
</comment>
<dbReference type="EMBL" id="JAIWYP010000014">
    <property type="protein sequence ID" value="KAH3713710.1"/>
    <property type="molecule type" value="Genomic_DNA"/>
</dbReference>
<dbReference type="AlphaFoldDB" id="A0A9D4BZ97"/>
<gene>
    <name evidence="2" type="ORF">DPMN_073507</name>
</gene>
<sequence length="128" mass="12819">MNACVALAVSCVLLCTVFAVPKKGHGYGGGGYGGGYGGYGGYGGSYGGGDGYVGGYGGGYGGGGYGGGGYGGGFGGGYGGYGWGGKKPTMRAQCKCVPKCGKFQKYVGRCPWCKKGCKLVFCCRRKWP</sequence>
<dbReference type="Proteomes" id="UP000828390">
    <property type="component" value="Unassembled WGS sequence"/>
</dbReference>
<accession>A0A9D4BZ97</accession>
<proteinExistence type="predicted"/>
<organism evidence="2 3">
    <name type="scientific">Dreissena polymorpha</name>
    <name type="common">Zebra mussel</name>
    <name type="synonym">Mytilus polymorpha</name>
    <dbReference type="NCBI Taxonomy" id="45954"/>
    <lineage>
        <taxon>Eukaryota</taxon>
        <taxon>Metazoa</taxon>
        <taxon>Spiralia</taxon>
        <taxon>Lophotrochozoa</taxon>
        <taxon>Mollusca</taxon>
        <taxon>Bivalvia</taxon>
        <taxon>Autobranchia</taxon>
        <taxon>Heteroconchia</taxon>
        <taxon>Euheterodonta</taxon>
        <taxon>Imparidentia</taxon>
        <taxon>Neoheterodontei</taxon>
        <taxon>Myida</taxon>
        <taxon>Dreissenoidea</taxon>
        <taxon>Dreissenidae</taxon>
        <taxon>Dreissena</taxon>
    </lineage>
</organism>
<feature type="chain" id="PRO_5039677631" evidence="1">
    <location>
        <begin position="20"/>
        <end position="128"/>
    </location>
</feature>
<name>A0A9D4BZ97_DREPO</name>
<reference evidence="2" key="2">
    <citation type="submission" date="2020-11" db="EMBL/GenBank/DDBJ databases">
        <authorList>
            <person name="McCartney M.A."/>
            <person name="Auch B."/>
            <person name="Kono T."/>
            <person name="Mallez S."/>
            <person name="Becker A."/>
            <person name="Gohl D.M."/>
            <person name="Silverstein K.A.T."/>
            <person name="Koren S."/>
            <person name="Bechman K.B."/>
            <person name="Herman A."/>
            <person name="Abrahante J.E."/>
            <person name="Garbe J."/>
        </authorList>
    </citation>
    <scope>NUCLEOTIDE SEQUENCE</scope>
    <source>
        <strain evidence="2">Duluth1</strain>
        <tissue evidence="2">Whole animal</tissue>
    </source>
</reference>
<evidence type="ECO:0000313" key="3">
    <source>
        <dbReference type="Proteomes" id="UP000828390"/>
    </source>
</evidence>
<evidence type="ECO:0000256" key="1">
    <source>
        <dbReference type="SAM" id="SignalP"/>
    </source>
</evidence>